<feature type="coiled-coil region" evidence="1">
    <location>
        <begin position="75"/>
        <end position="208"/>
    </location>
</feature>
<organism evidence="2 3">
    <name type="scientific">Anabarilius grahami</name>
    <name type="common">Kanglang fish</name>
    <name type="synonym">Barilius grahami</name>
    <dbReference type="NCBI Taxonomy" id="495550"/>
    <lineage>
        <taxon>Eukaryota</taxon>
        <taxon>Metazoa</taxon>
        <taxon>Chordata</taxon>
        <taxon>Craniata</taxon>
        <taxon>Vertebrata</taxon>
        <taxon>Euteleostomi</taxon>
        <taxon>Actinopterygii</taxon>
        <taxon>Neopterygii</taxon>
        <taxon>Teleostei</taxon>
        <taxon>Ostariophysi</taxon>
        <taxon>Cypriniformes</taxon>
        <taxon>Xenocyprididae</taxon>
        <taxon>Xenocypridinae</taxon>
        <taxon>Xenocypridinae incertae sedis</taxon>
        <taxon>Anabarilius</taxon>
    </lineage>
</organism>
<gene>
    <name evidence="2" type="ORF">DPX16_2431</name>
</gene>
<dbReference type="EMBL" id="RJVU01007774">
    <property type="protein sequence ID" value="ROL53710.1"/>
    <property type="molecule type" value="Genomic_DNA"/>
</dbReference>
<reference evidence="2 3" key="1">
    <citation type="submission" date="2018-10" db="EMBL/GenBank/DDBJ databases">
        <title>Genome assembly for a Yunnan-Guizhou Plateau 3E fish, Anabarilius grahami (Regan), and its evolutionary and genetic applications.</title>
        <authorList>
            <person name="Jiang W."/>
        </authorList>
    </citation>
    <scope>NUCLEOTIDE SEQUENCE [LARGE SCALE GENOMIC DNA]</scope>
    <source>
        <strain evidence="2">AG-KIZ</strain>
        <tissue evidence="2">Muscle</tissue>
    </source>
</reference>
<accession>A0A3N0Z5F9</accession>
<keyword evidence="3" id="KW-1185">Reference proteome</keyword>
<evidence type="ECO:0000313" key="3">
    <source>
        <dbReference type="Proteomes" id="UP000281406"/>
    </source>
</evidence>
<dbReference type="GO" id="GO:0005813">
    <property type="term" value="C:centrosome"/>
    <property type="evidence" value="ECO:0007669"/>
    <property type="project" value="TreeGrafter"/>
</dbReference>
<name>A0A3N0Z5F9_ANAGA</name>
<keyword evidence="1" id="KW-0175">Coiled coil</keyword>
<dbReference type="Proteomes" id="UP000281406">
    <property type="component" value="Unassembled WGS sequence"/>
</dbReference>
<dbReference type="GO" id="GO:0022027">
    <property type="term" value="P:interkinetic nuclear migration"/>
    <property type="evidence" value="ECO:0007669"/>
    <property type="project" value="TreeGrafter"/>
</dbReference>
<dbReference type="AlphaFoldDB" id="A0A3N0Z5F9"/>
<dbReference type="PANTHER" id="PTHR21574">
    <property type="entry name" value="CENTROSOMAL PROTEIN OF 120 KDA"/>
    <property type="match status" value="1"/>
</dbReference>
<dbReference type="PANTHER" id="PTHR21574:SF0">
    <property type="entry name" value="CENTROSOMAL PROTEIN OF 120 KDA"/>
    <property type="match status" value="1"/>
</dbReference>
<evidence type="ECO:0000256" key="1">
    <source>
        <dbReference type="SAM" id="Coils"/>
    </source>
</evidence>
<sequence length="269" mass="31493">MRALWPRSTYIVFPLVSGTCKHTFVPRRHTLTGLSRQNPPPSSSLLLLDTISSFANTKHGVSDFSGICFLSAREAGEWRALMQEAENKHKQLEKEFQQYRDQQSVRPEVRLQSEINLLTLEKVELERKLESATKSKLHYKQQWGRALKELARFKQREQENAMTRLKKQQQELEHMRLRYLAAEEKEAVKNEKNELQDIRNELNRLKQQEEPRSWTEAAHACVSESADEHVTRLLEERDTLLRTGVYTHDDRIISELDRQIQQAMAGRST</sequence>
<dbReference type="InterPro" id="IPR039893">
    <property type="entry name" value="CEP120-like"/>
</dbReference>
<evidence type="ECO:0000313" key="2">
    <source>
        <dbReference type="EMBL" id="ROL53710.1"/>
    </source>
</evidence>
<comment type="caution">
    <text evidence="2">The sequence shown here is derived from an EMBL/GenBank/DDBJ whole genome shotgun (WGS) entry which is preliminary data.</text>
</comment>
<dbReference type="OrthoDB" id="332250at2759"/>
<dbReference type="GO" id="GO:1903724">
    <property type="term" value="P:positive regulation of centriole elongation"/>
    <property type="evidence" value="ECO:0007669"/>
    <property type="project" value="TreeGrafter"/>
</dbReference>
<proteinExistence type="predicted"/>
<protein>
    <submittedName>
        <fullName evidence="2">Centrosomal protein of 120 kDa</fullName>
    </submittedName>
</protein>